<feature type="domain" description="Response regulatory" evidence="8">
    <location>
        <begin position="5"/>
        <end position="118"/>
    </location>
</feature>
<evidence type="ECO:0000256" key="7">
    <source>
        <dbReference type="PROSITE-ProRule" id="PRU01091"/>
    </source>
</evidence>
<organism evidence="10 11">
    <name type="scientific">Ilumatobacter fluminis</name>
    <dbReference type="NCBI Taxonomy" id="467091"/>
    <lineage>
        <taxon>Bacteria</taxon>
        <taxon>Bacillati</taxon>
        <taxon>Actinomycetota</taxon>
        <taxon>Acidimicrobiia</taxon>
        <taxon>Acidimicrobiales</taxon>
        <taxon>Ilumatobacteraceae</taxon>
        <taxon>Ilumatobacter</taxon>
    </lineage>
</organism>
<evidence type="ECO:0000256" key="1">
    <source>
        <dbReference type="ARBA" id="ARBA00022553"/>
    </source>
</evidence>
<keyword evidence="2" id="KW-0902">Two-component regulatory system</keyword>
<evidence type="ECO:0000313" key="11">
    <source>
        <dbReference type="Proteomes" id="UP000294558"/>
    </source>
</evidence>
<keyword evidence="4 7" id="KW-0238">DNA-binding</keyword>
<dbReference type="GO" id="GO:0006355">
    <property type="term" value="P:regulation of DNA-templated transcription"/>
    <property type="evidence" value="ECO:0007669"/>
    <property type="project" value="InterPro"/>
</dbReference>
<dbReference type="Gene3D" id="6.10.250.690">
    <property type="match status" value="1"/>
</dbReference>
<keyword evidence="1 6" id="KW-0597">Phosphoprotein</keyword>
<evidence type="ECO:0000256" key="6">
    <source>
        <dbReference type="PROSITE-ProRule" id="PRU00169"/>
    </source>
</evidence>
<protein>
    <submittedName>
        <fullName evidence="10">DNA-binding response OmpR family regulator</fullName>
    </submittedName>
</protein>
<evidence type="ECO:0000256" key="3">
    <source>
        <dbReference type="ARBA" id="ARBA00023015"/>
    </source>
</evidence>
<evidence type="ECO:0000256" key="2">
    <source>
        <dbReference type="ARBA" id="ARBA00023012"/>
    </source>
</evidence>
<gene>
    <name evidence="10" type="ORF">BDK89_1601</name>
</gene>
<dbReference type="CDD" id="cd17574">
    <property type="entry name" value="REC_OmpR"/>
    <property type="match status" value="1"/>
</dbReference>
<dbReference type="PANTHER" id="PTHR48111">
    <property type="entry name" value="REGULATOR OF RPOS"/>
    <property type="match status" value="1"/>
</dbReference>
<name>A0A4R7HZP0_9ACTN</name>
<dbReference type="CDD" id="cd00383">
    <property type="entry name" value="trans_reg_C"/>
    <property type="match status" value="1"/>
</dbReference>
<comment type="caution">
    <text evidence="10">The sequence shown here is derived from an EMBL/GenBank/DDBJ whole genome shotgun (WGS) entry which is preliminary data.</text>
</comment>
<dbReference type="GO" id="GO:0000156">
    <property type="term" value="F:phosphorelay response regulator activity"/>
    <property type="evidence" value="ECO:0007669"/>
    <property type="project" value="TreeGrafter"/>
</dbReference>
<dbReference type="EMBL" id="SOAU01000001">
    <property type="protein sequence ID" value="TDT16019.1"/>
    <property type="molecule type" value="Genomic_DNA"/>
</dbReference>
<evidence type="ECO:0000256" key="4">
    <source>
        <dbReference type="ARBA" id="ARBA00023125"/>
    </source>
</evidence>
<dbReference type="InterPro" id="IPR001867">
    <property type="entry name" value="OmpR/PhoB-type_DNA-bd"/>
</dbReference>
<reference evidence="10 11" key="1">
    <citation type="submission" date="2019-03" db="EMBL/GenBank/DDBJ databases">
        <title>Sequencing the genomes of 1000 actinobacteria strains.</title>
        <authorList>
            <person name="Klenk H.-P."/>
        </authorList>
    </citation>
    <scope>NUCLEOTIDE SEQUENCE [LARGE SCALE GENOMIC DNA]</scope>
    <source>
        <strain evidence="10 11">DSM 18936</strain>
    </source>
</reference>
<dbReference type="FunFam" id="1.10.10.10:FF:000018">
    <property type="entry name" value="DNA-binding response regulator ResD"/>
    <property type="match status" value="1"/>
</dbReference>
<proteinExistence type="predicted"/>
<evidence type="ECO:0000313" key="10">
    <source>
        <dbReference type="EMBL" id="TDT16019.1"/>
    </source>
</evidence>
<dbReference type="PROSITE" id="PS51755">
    <property type="entry name" value="OMPR_PHOB"/>
    <property type="match status" value="1"/>
</dbReference>
<dbReference type="InterPro" id="IPR001789">
    <property type="entry name" value="Sig_transdc_resp-reg_receiver"/>
</dbReference>
<keyword evidence="5" id="KW-0804">Transcription</keyword>
<dbReference type="Gene3D" id="3.40.50.2300">
    <property type="match status" value="1"/>
</dbReference>
<dbReference type="GO" id="GO:0005829">
    <property type="term" value="C:cytosol"/>
    <property type="evidence" value="ECO:0007669"/>
    <property type="project" value="TreeGrafter"/>
</dbReference>
<dbReference type="GO" id="GO:0000976">
    <property type="term" value="F:transcription cis-regulatory region binding"/>
    <property type="evidence" value="ECO:0007669"/>
    <property type="project" value="TreeGrafter"/>
</dbReference>
<dbReference type="GO" id="GO:0032993">
    <property type="term" value="C:protein-DNA complex"/>
    <property type="evidence" value="ECO:0007669"/>
    <property type="project" value="TreeGrafter"/>
</dbReference>
<keyword evidence="3" id="KW-0805">Transcription regulation</keyword>
<feature type="DNA-binding region" description="OmpR/PhoB-type" evidence="7">
    <location>
        <begin position="128"/>
        <end position="226"/>
    </location>
</feature>
<dbReference type="InterPro" id="IPR011006">
    <property type="entry name" value="CheY-like_superfamily"/>
</dbReference>
<feature type="modified residue" description="4-aspartylphosphate" evidence="6">
    <location>
        <position position="54"/>
    </location>
</feature>
<dbReference type="PANTHER" id="PTHR48111:SF4">
    <property type="entry name" value="DNA-BINDING DUAL TRANSCRIPTIONAL REGULATOR OMPR"/>
    <property type="match status" value="1"/>
</dbReference>
<evidence type="ECO:0000259" key="8">
    <source>
        <dbReference type="PROSITE" id="PS50110"/>
    </source>
</evidence>
<evidence type="ECO:0000259" key="9">
    <source>
        <dbReference type="PROSITE" id="PS51755"/>
    </source>
</evidence>
<dbReference type="InterPro" id="IPR039420">
    <property type="entry name" value="WalR-like"/>
</dbReference>
<sequence>MQELDVLVVEDSVEFTQVVVSVLRQSNHRVRTATTIAEAEQSMASVPPDLVILDLTLPDGDGLDLCRSIRETSNAYIIMLTGRDDEVDKVVGFRLGADDYVTKPFSPRELGARIEAMARRPREPKVDVPERDLDGLVIRPLAREVEIGGAPVELTRIEFDLLDQLTANPRQVLTRAQLLEAVWGENWYGDDHVVDVHIANLRKKLAGVTDRKIVRTVRGVGYGIVV</sequence>
<dbReference type="SUPFAM" id="SSF52172">
    <property type="entry name" value="CheY-like"/>
    <property type="match status" value="1"/>
</dbReference>
<dbReference type="AlphaFoldDB" id="A0A4R7HZP0"/>
<accession>A0A4R7HZP0</accession>
<dbReference type="PROSITE" id="PS50110">
    <property type="entry name" value="RESPONSE_REGULATORY"/>
    <property type="match status" value="1"/>
</dbReference>
<dbReference type="Pfam" id="PF00486">
    <property type="entry name" value="Trans_reg_C"/>
    <property type="match status" value="1"/>
</dbReference>
<dbReference type="Gene3D" id="1.10.10.10">
    <property type="entry name" value="Winged helix-like DNA-binding domain superfamily/Winged helix DNA-binding domain"/>
    <property type="match status" value="1"/>
</dbReference>
<evidence type="ECO:0000256" key="5">
    <source>
        <dbReference type="ARBA" id="ARBA00023163"/>
    </source>
</evidence>
<dbReference type="SMART" id="SM00862">
    <property type="entry name" value="Trans_reg_C"/>
    <property type="match status" value="1"/>
</dbReference>
<dbReference type="Pfam" id="PF00072">
    <property type="entry name" value="Response_reg"/>
    <property type="match status" value="1"/>
</dbReference>
<dbReference type="Proteomes" id="UP000294558">
    <property type="component" value="Unassembled WGS sequence"/>
</dbReference>
<dbReference type="OrthoDB" id="4481605at2"/>
<dbReference type="InterPro" id="IPR036388">
    <property type="entry name" value="WH-like_DNA-bd_sf"/>
</dbReference>
<keyword evidence="11" id="KW-1185">Reference proteome</keyword>
<dbReference type="RefSeq" id="WP_133868421.1">
    <property type="nucleotide sequence ID" value="NZ_SOAU01000001.1"/>
</dbReference>
<feature type="domain" description="OmpR/PhoB-type" evidence="9">
    <location>
        <begin position="128"/>
        <end position="226"/>
    </location>
</feature>
<dbReference type="SMART" id="SM00448">
    <property type="entry name" value="REC"/>
    <property type="match status" value="1"/>
</dbReference>